<organism evidence="2 3">
    <name type="scientific">Kribbella albertanoniae</name>
    <dbReference type="NCBI Taxonomy" id="1266829"/>
    <lineage>
        <taxon>Bacteria</taxon>
        <taxon>Bacillati</taxon>
        <taxon>Actinomycetota</taxon>
        <taxon>Actinomycetes</taxon>
        <taxon>Propionibacteriales</taxon>
        <taxon>Kribbellaceae</taxon>
        <taxon>Kribbella</taxon>
    </lineage>
</organism>
<dbReference type="AlphaFoldDB" id="A0A4R4QCB1"/>
<accession>A0A4R4QCB1</accession>
<proteinExistence type="predicted"/>
<dbReference type="OrthoDB" id="3215821at2"/>
<dbReference type="Proteomes" id="UP000295075">
    <property type="component" value="Unassembled WGS sequence"/>
</dbReference>
<protein>
    <recommendedName>
        <fullName evidence="4">Carbohydrate-binding protein</fullName>
    </recommendedName>
</protein>
<feature type="signal peptide" evidence="1">
    <location>
        <begin position="1"/>
        <end position="25"/>
    </location>
</feature>
<reference evidence="2 3" key="1">
    <citation type="submission" date="2019-03" db="EMBL/GenBank/DDBJ databases">
        <title>Draft genome sequences of novel Actinobacteria.</title>
        <authorList>
            <person name="Sahin N."/>
            <person name="Ay H."/>
            <person name="Saygin H."/>
        </authorList>
    </citation>
    <scope>NUCLEOTIDE SEQUENCE [LARGE SCALE GENOMIC DNA]</scope>
    <source>
        <strain evidence="2 3">JCM 30547</strain>
    </source>
</reference>
<comment type="caution">
    <text evidence="2">The sequence shown here is derived from an EMBL/GenBank/DDBJ whole genome shotgun (WGS) entry which is preliminary data.</text>
</comment>
<gene>
    <name evidence="2" type="ORF">E1261_06955</name>
</gene>
<evidence type="ECO:0000313" key="2">
    <source>
        <dbReference type="EMBL" id="TDC33047.1"/>
    </source>
</evidence>
<name>A0A4R4QCB1_9ACTN</name>
<keyword evidence="1" id="KW-0732">Signal</keyword>
<feature type="chain" id="PRO_5020710210" description="Carbohydrate-binding protein" evidence="1">
    <location>
        <begin position="26"/>
        <end position="325"/>
    </location>
</feature>
<evidence type="ECO:0000256" key="1">
    <source>
        <dbReference type="SAM" id="SignalP"/>
    </source>
</evidence>
<dbReference type="EMBL" id="SMKA01000017">
    <property type="protein sequence ID" value="TDC33047.1"/>
    <property type="molecule type" value="Genomic_DNA"/>
</dbReference>
<dbReference type="RefSeq" id="WP_132403671.1">
    <property type="nucleotide sequence ID" value="NZ_SMKA01000017.1"/>
</dbReference>
<evidence type="ECO:0008006" key="4">
    <source>
        <dbReference type="Google" id="ProtNLM"/>
    </source>
</evidence>
<keyword evidence="3" id="KW-1185">Reference proteome</keyword>
<evidence type="ECO:0000313" key="3">
    <source>
        <dbReference type="Proteomes" id="UP000295075"/>
    </source>
</evidence>
<sequence>MRLIKTAACATILAISLLTASQAQAYDPLYWTEQVQISGLTSAGPGACGTGTTVWKGESDPDRVYINIDGRNWTLPDTTVRTRFAPDVECLDGGVRIVAWTGLDNHVYITVGRGPMLDWSAPHRLTGTDDRSVSGPSISANRYWDGRYGVSVAWHDDSSPVTNDAVMYGDGTVSGSWGGRDKIPPTRDTLSSDGVSVGDLDWDRDGSTAVVWRKLGTTQMFYSFHTVPGEWSTPREIGGGGGTSFAPEIDDGIVIWRGIGNDNHLWYTRRTGPGAWQPQAVVCGAGGTSRKPALGTGRVVWKGISGDPHLWESRFSQEPGGVCRS</sequence>